<evidence type="ECO:0000256" key="5">
    <source>
        <dbReference type="SAM" id="SignalP"/>
    </source>
</evidence>
<proteinExistence type="predicted"/>
<keyword evidence="8" id="KW-1185">Reference proteome</keyword>
<dbReference type="OrthoDB" id="9809720at2"/>
<reference evidence="7 8" key="1">
    <citation type="submission" date="2012-11" db="EMBL/GenBank/DDBJ databases">
        <title>Genome assembly of Thiorhodococcus sp. AK35.</title>
        <authorList>
            <person name="Nupur N."/>
            <person name="Khatri I."/>
            <person name="Subramanian S."/>
            <person name="Pinnaka A."/>
        </authorList>
    </citation>
    <scope>NUCLEOTIDE SEQUENCE [LARGE SCALE GENOMIC DNA]</scope>
    <source>
        <strain evidence="7 8">AK35</strain>
    </source>
</reference>
<evidence type="ECO:0000256" key="2">
    <source>
        <dbReference type="ARBA" id="ARBA00022723"/>
    </source>
</evidence>
<dbReference type="RefSeq" id="WP_043748595.1">
    <property type="nucleotide sequence ID" value="NZ_AONC01000004.1"/>
</dbReference>
<dbReference type="STRING" id="1249627.D779_2426"/>
<comment type="caution">
    <text evidence="7">The sequence shown here is derived from an EMBL/GenBank/DDBJ whole genome shotgun (WGS) entry which is preliminary data.</text>
</comment>
<dbReference type="Gene3D" id="1.10.760.10">
    <property type="entry name" value="Cytochrome c-like domain"/>
    <property type="match status" value="1"/>
</dbReference>
<keyword evidence="2 4" id="KW-0479">Metal-binding</keyword>
<feature type="signal peptide" evidence="5">
    <location>
        <begin position="1"/>
        <end position="22"/>
    </location>
</feature>
<evidence type="ECO:0000256" key="4">
    <source>
        <dbReference type="PROSITE-ProRule" id="PRU00433"/>
    </source>
</evidence>
<organism evidence="7 8">
    <name type="scientific">Imhoffiella purpurea</name>
    <dbReference type="NCBI Taxonomy" id="1249627"/>
    <lineage>
        <taxon>Bacteria</taxon>
        <taxon>Pseudomonadati</taxon>
        <taxon>Pseudomonadota</taxon>
        <taxon>Gammaproteobacteria</taxon>
        <taxon>Chromatiales</taxon>
        <taxon>Chromatiaceae</taxon>
        <taxon>Imhoffiella</taxon>
    </lineage>
</organism>
<dbReference type="PROSITE" id="PS51007">
    <property type="entry name" value="CYTC"/>
    <property type="match status" value="1"/>
</dbReference>
<keyword evidence="1 4" id="KW-0349">Heme</keyword>
<keyword evidence="5" id="KW-0732">Signal</keyword>
<dbReference type="GO" id="GO:0009055">
    <property type="term" value="F:electron transfer activity"/>
    <property type="evidence" value="ECO:0007669"/>
    <property type="project" value="InterPro"/>
</dbReference>
<evidence type="ECO:0000259" key="6">
    <source>
        <dbReference type="PROSITE" id="PS51007"/>
    </source>
</evidence>
<dbReference type="EMBL" id="AONC01000004">
    <property type="protein sequence ID" value="EXJ16815.1"/>
    <property type="molecule type" value="Genomic_DNA"/>
</dbReference>
<gene>
    <name evidence="7" type="ORF">D779_2426</name>
</gene>
<dbReference type="GO" id="GO:0020037">
    <property type="term" value="F:heme binding"/>
    <property type="evidence" value="ECO:0007669"/>
    <property type="project" value="InterPro"/>
</dbReference>
<dbReference type="GO" id="GO:0046872">
    <property type="term" value="F:metal ion binding"/>
    <property type="evidence" value="ECO:0007669"/>
    <property type="project" value="UniProtKB-KW"/>
</dbReference>
<protein>
    <recommendedName>
        <fullName evidence="6">Cytochrome c domain-containing protein</fullName>
    </recommendedName>
</protein>
<feature type="chain" id="PRO_5004931717" description="Cytochrome c domain-containing protein" evidence="5">
    <location>
        <begin position="23"/>
        <end position="107"/>
    </location>
</feature>
<evidence type="ECO:0000256" key="3">
    <source>
        <dbReference type="ARBA" id="ARBA00023004"/>
    </source>
</evidence>
<dbReference type="eggNOG" id="COG2010">
    <property type="taxonomic scope" value="Bacteria"/>
</dbReference>
<accession>W9W2P5</accession>
<name>W9W2P5_9GAMM</name>
<evidence type="ECO:0000313" key="8">
    <source>
        <dbReference type="Proteomes" id="UP000019460"/>
    </source>
</evidence>
<evidence type="ECO:0000256" key="1">
    <source>
        <dbReference type="ARBA" id="ARBA00022617"/>
    </source>
</evidence>
<dbReference type="SUPFAM" id="SSF46626">
    <property type="entry name" value="Cytochrome c"/>
    <property type="match status" value="1"/>
</dbReference>
<dbReference type="AlphaFoldDB" id="W9W2P5"/>
<sequence>MSHPVFTTALLSLSLIGSSVLAQDGDVQRGAGLYASKTCNLCHTLAGESGPMADLGGPLDDLGSRRDAAWINAYLKDPTGTLPGAQMPKVELTDQEIADLTAFMLAH</sequence>
<dbReference type="InterPro" id="IPR036909">
    <property type="entry name" value="Cyt_c-like_dom_sf"/>
</dbReference>
<feature type="domain" description="Cytochrome c" evidence="6">
    <location>
        <begin position="25"/>
        <end position="107"/>
    </location>
</feature>
<evidence type="ECO:0000313" key="7">
    <source>
        <dbReference type="EMBL" id="EXJ16815.1"/>
    </source>
</evidence>
<keyword evidence="3 4" id="KW-0408">Iron</keyword>
<dbReference type="Pfam" id="PF00034">
    <property type="entry name" value="Cytochrom_C"/>
    <property type="match status" value="1"/>
</dbReference>
<dbReference type="Proteomes" id="UP000019460">
    <property type="component" value="Unassembled WGS sequence"/>
</dbReference>
<dbReference type="InterPro" id="IPR009056">
    <property type="entry name" value="Cyt_c-like_dom"/>
</dbReference>